<comment type="similarity">
    <text evidence="1">Belongs to the IPP transferase family.</text>
</comment>
<keyword evidence="2 6" id="KW-0808">Transferase</keyword>
<keyword evidence="4" id="KW-0067">ATP-binding</keyword>
<protein>
    <submittedName>
        <fullName evidence="6">tRNA delta(2)-isopentenylpyrophosphate transferase, putative</fullName>
    </submittedName>
</protein>
<feature type="region of interest" description="Disordered" evidence="5">
    <location>
        <begin position="1"/>
        <end position="22"/>
    </location>
</feature>
<dbReference type="PANTHER" id="PTHR11088">
    <property type="entry name" value="TRNA DIMETHYLALLYLTRANSFERASE"/>
    <property type="match status" value="1"/>
</dbReference>
<organism evidence="6 7">
    <name type="scientific">Eimeria brunetti</name>
    <dbReference type="NCBI Taxonomy" id="51314"/>
    <lineage>
        <taxon>Eukaryota</taxon>
        <taxon>Sar</taxon>
        <taxon>Alveolata</taxon>
        <taxon>Apicomplexa</taxon>
        <taxon>Conoidasida</taxon>
        <taxon>Coccidia</taxon>
        <taxon>Eucoccidiorida</taxon>
        <taxon>Eimeriorina</taxon>
        <taxon>Eimeriidae</taxon>
        <taxon>Eimeria</taxon>
    </lineage>
</organism>
<dbReference type="GO" id="GO:0006400">
    <property type="term" value="P:tRNA modification"/>
    <property type="evidence" value="ECO:0007669"/>
    <property type="project" value="TreeGrafter"/>
</dbReference>
<dbReference type="InterPro" id="IPR039657">
    <property type="entry name" value="Dimethylallyltransferase"/>
</dbReference>
<dbReference type="VEuPathDB" id="ToxoDB:EBH_0026320"/>
<reference evidence="6" key="2">
    <citation type="submission" date="2013-10" db="EMBL/GenBank/DDBJ databases">
        <authorList>
            <person name="Aslett M."/>
        </authorList>
    </citation>
    <scope>NUCLEOTIDE SEQUENCE [LARGE SCALE GENOMIC DNA]</scope>
    <source>
        <strain evidence="6">Houghton</strain>
    </source>
</reference>
<evidence type="ECO:0000256" key="5">
    <source>
        <dbReference type="SAM" id="MobiDB-lite"/>
    </source>
</evidence>
<dbReference type="GO" id="GO:0005524">
    <property type="term" value="F:ATP binding"/>
    <property type="evidence" value="ECO:0007669"/>
    <property type="project" value="UniProtKB-KW"/>
</dbReference>
<gene>
    <name evidence="6" type="ORF">EBH_0026320</name>
</gene>
<dbReference type="Pfam" id="PF01715">
    <property type="entry name" value="IPPT"/>
    <property type="match status" value="2"/>
</dbReference>
<dbReference type="HAMAP" id="MF_00185">
    <property type="entry name" value="IPP_trans"/>
    <property type="match status" value="1"/>
</dbReference>
<proteinExistence type="inferred from homology"/>
<reference evidence="6" key="1">
    <citation type="submission" date="2013-10" db="EMBL/GenBank/DDBJ databases">
        <title>Genomic analysis of the causative agents of coccidiosis in chickens.</title>
        <authorList>
            <person name="Reid A.J."/>
            <person name="Blake D."/>
            <person name="Billington K."/>
            <person name="Browne H."/>
            <person name="Dunn M."/>
            <person name="Hung S."/>
            <person name="Kawahara F."/>
            <person name="Miranda-Saavedra D."/>
            <person name="Mourier T."/>
            <person name="Nagra H."/>
            <person name="Otto T.D."/>
            <person name="Rawlings N."/>
            <person name="Sanchez A."/>
            <person name="Sanders M."/>
            <person name="Subramaniam C."/>
            <person name="Tay Y."/>
            <person name="Dear P."/>
            <person name="Doerig C."/>
            <person name="Gruber A."/>
            <person name="Parkinson J."/>
            <person name="Shirley M."/>
            <person name="Wan K.L."/>
            <person name="Berriman M."/>
            <person name="Tomley F."/>
            <person name="Pain A."/>
        </authorList>
    </citation>
    <scope>NUCLEOTIDE SEQUENCE [LARGE SCALE GENOMIC DNA]</scope>
    <source>
        <strain evidence="6">Houghton</strain>
    </source>
</reference>
<evidence type="ECO:0000256" key="2">
    <source>
        <dbReference type="ARBA" id="ARBA00022679"/>
    </source>
</evidence>
<dbReference type="Proteomes" id="UP000030750">
    <property type="component" value="Unassembled WGS sequence"/>
</dbReference>
<sequence>MGGPGRVRGPHGSKGPLGFGGPHRCQQGGCWRNKDTPVMAPQEPVDHPPKVVFIIGPTGVGKSRLGLDICLELRENGIKAEIVSADSMQVYKGCDIATAKASAVERQAVPHHLLDICAPQEAFSAADYLKAAKQTIQTLSDEGKLPVVVGGTQLYIQLLLWQSAVDLSVDERSARQANARREACMTKGRYDACIFWLDLRDREALEKRLRQRLGIMCQDGLLDEVRWVAAQLQLRRWPPPMTRGPTGCPVGAGGRTSLNASEGGEAAGGSSWRESRDCDVTQKSEIVRGGVLQGIGYKEFFPLVLPEREGSGASSEGVSYEGFEDCLKNCLELVVLRSLQYARQQRKWIRNKFLIRKKNVPLYFFETTDVAEWKKKICGPAIKIVEGFLAGEKFSEDSEFAAAKQMPELLALREDASENEAEENDGSG</sequence>
<dbReference type="EMBL" id="HG711689">
    <property type="protein sequence ID" value="CDJ49457.1"/>
    <property type="molecule type" value="Genomic_DNA"/>
</dbReference>
<evidence type="ECO:0000256" key="3">
    <source>
        <dbReference type="ARBA" id="ARBA00022741"/>
    </source>
</evidence>
<dbReference type="OrthoDB" id="775260at2759"/>
<dbReference type="InterPro" id="IPR027417">
    <property type="entry name" value="P-loop_NTPase"/>
</dbReference>
<dbReference type="SUPFAM" id="SSF52540">
    <property type="entry name" value="P-loop containing nucleoside triphosphate hydrolases"/>
    <property type="match status" value="1"/>
</dbReference>
<evidence type="ECO:0000256" key="1">
    <source>
        <dbReference type="ARBA" id="ARBA00005842"/>
    </source>
</evidence>
<accession>U6LGH2</accession>
<dbReference type="Gene3D" id="3.40.50.300">
    <property type="entry name" value="P-loop containing nucleotide triphosphate hydrolases"/>
    <property type="match status" value="1"/>
</dbReference>
<dbReference type="GO" id="GO:0052381">
    <property type="term" value="F:tRNA dimethylallyltransferase activity"/>
    <property type="evidence" value="ECO:0007669"/>
    <property type="project" value="InterPro"/>
</dbReference>
<evidence type="ECO:0000256" key="4">
    <source>
        <dbReference type="ARBA" id="ARBA00022840"/>
    </source>
</evidence>
<evidence type="ECO:0000313" key="6">
    <source>
        <dbReference type="EMBL" id="CDJ49457.1"/>
    </source>
</evidence>
<dbReference type="PANTHER" id="PTHR11088:SF89">
    <property type="entry name" value="TRNA DIMETHYLALLYLTRANSFERASE"/>
    <property type="match status" value="1"/>
</dbReference>
<dbReference type="GO" id="GO:0005739">
    <property type="term" value="C:mitochondrion"/>
    <property type="evidence" value="ECO:0007669"/>
    <property type="project" value="TreeGrafter"/>
</dbReference>
<keyword evidence="3" id="KW-0547">Nucleotide-binding</keyword>
<dbReference type="AlphaFoldDB" id="U6LGH2"/>
<evidence type="ECO:0000313" key="7">
    <source>
        <dbReference type="Proteomes" id="UP000030750"/>
    </source>
</evidence>
<dbReference type="InterPro" id="IPR018022">
    <property type="entry name" value="IPT"/>
</dbReference>
<keyword evidence="7" id="KW-1185">Reference proteome</keyword>
<name>U6LGH2_9EIME</name>